<reference evidence="2" key="1">
    <citation type="journal article" date="2019" name="Int. J. Syst. Evol. Microbiol.">
        <title>The Global Catalogue of Microorganisms (GCM) 10K type strain sequencing project: providing services to taxonomists for standard genome sequencing and annotation.</title>
        <authorList>
            <consortium name="The Broad Institute Genomics Platform"/>
            <consortium name="The Broad Institute Genome Sequencing Center for Infectious Disease"/>
            <person name="Wu L."/>
            <person name="Ma J."/>
        </authorList>
    </citation>
    <scope>NUCLEOTIDE SEQUENCE [LARGE SCALE GENOMIC DNA]</scope>
    <source>
        <strain evidence="2">KCTC 22814</strain>
    </source>
</reference>
<name>A0ABW6BK90_9SPHI</name>
<organism evidence="1 2">
    <name type="scientific">Sphingobacterium bambusae</name>
    <dbReference type="NCBI Taxonomy" id="662858"/>
    <lineage>
        <taxon>Bacteria</taxon>
        <taxon>Pseudomonadati</taxon>
        <taxon>Bacteroidota</taxon>
        <taxon>Sphingobacteriia</taxon>
        <taxon>Sphingobacteriales</taxon>
        <taxon>Sphingobacteriaceae</taxon>
        <taxon>Sphingobacterium</taxon>
    </lineage>
</organism>
<protein>
    <submittedName>
        <fullName evidence="1">Uncharacterized protein</fullName>
    </submittedName>
</protein>
<accession>A0ABW6BK90</accession>
<proteinExistence type="predicted"/>
<dbReference type="Proteomes" id="UP001597525">
    <property type="component" value="Unassembled WGS sequence"/>
</dbReference>
<evidence type="ECO:0000313" key="2">
    <source>
        <dbReference type="Proteomes" id="UP001597525"/>
    </source>
</evidence>
<dbReference type="RefSeq" id="WP_320183393.1">
    <property type="nucleotide sequence ID" value="NZ_CP138332.1"/>
</dbReference>
<comment type="caution">
    <text evidence="1">The sequence shown here is derived from an EMBL/GenBank/DDBJ whole genome shotgun (WGS) entry which is preliminary data.</text>
</comment>
<evidence type="ECO:0000313" key="1">
    <source>
        <dbReference type="EMBL" id="MFD2969907.1"/>
    </source>
</evidence>
<keyword evidence="2" id="KW-1185">Reference proteome</keyword>
<gene>
    <name evidence="1" type="ORF">ACFS7Y_21135</name>
</gene>
<dbReference type="EMBL" id="JBHUPB010000015">
    <property type="protein sequence ID" value="MFD2969907.1"/>
    <property type="molecule type" value="Genomic_DNA"/>
</dbReference>
<sequence length="164" mass="18903">MEKIGLKQYREEFEALPLEWKVSHILSKLKFPFVRHNYLFCCDASQKERVEIEVERAMIGSGKPYLIVSEKLSAKALFHFLKVNHDKLIFFKQPDLWWLAGVADVLCGALNSTPDGRPWDVVYPGEPSFVFNGTLILLSSEQKNVLKSTQRLKYMLRDIGVSQL</sequence>